<keyword evidence="5" id="KW-0472">Membrane</keyword>
<feature type="transmembrane region" description="Helical" evidence="5">
    <location>
        <begin position="372"/>
        <end position="390"/>
    </location>
</feature>
<dbReference type="Gene3D" id="3.30.40.10">
    <property type="entry name" value="Zinc/RING finger domain, C3HC4 (zinc finger)"/>
    <property type="match status" value="2"/>
</dbReference>
<feature type="compositionally biased region" description="Acidic residues" evidence="4">
    <location>
        <begin position="50"/>
        <end position="62"/>
    </location>
</feature>
<protein>
    <recommendedName>
        <fullName evidence="8">E3 ubiquitin-protein ligase Mdm2</fullName>
    </recommendedName>
</protein>
<dbReference type="GO" id="GO:0061630">
    <property type="term" value="F:ubiquitin protein ligase activity"/>
    <property type="evidence" value="ECO:0007669"/>
    <property type="project" value="TreeGrafter"/>
</dbReference>
<organism evidence="6 7">
    <name type="scientific">Popillia japonica</name>
    <name type="common">Japanese beetle</name>
    <dbReference type="NCBI Taxonomy" id="7064"/>
    <lineage>
        <taxon>Eukaryota</taxon>
        <taxon>Metazoa</taxon>
        <taxon>Ecdysozoa</taxon>
        <taxon>Arthropoda</taxon>
        <taxon>Hexapoda</taxon>
        <taxon>Insecta</taxon>
        <taxon>Pterygota</taxon>
        <taxon>Neoptera</taxon>
        <taxon>Endopterygota</taxon>
        <taxon>Coleoptera</taxon>
        <taxon>Polyphaga</taxon>
        <taxon>Scarabaeiformia</taxon>
        <taxon>Scarabaeidae</taxon>
        <taxon>Rutelinae</taxon>
        <taxon>Popillia</taxon>
    </lineage>
</organism>
<evidence type="ECO:0000313" key="7">
    <source>
        <dbReference type="Proteomes" id="UP001458880"/>
    </source>
</evidence>
<keyword evidence="5" id="KW-1133">Transmembrane helix</keyword>
<feature type="compositionally biased region" description="Polar residues" evidence="4">
    <location>
        <begin position="39"/>
        <end position="49"/>
    </location>
</feature>
<evidence type="ECO:0000256" key="4">
    <source>
        <dbReference type="SAM" id="MobiDB-lite"/>
    </source>
</evidence>
<evidence type="ECO:0000256" key="1">
    <source>
        <dbReference type="ARBA" id="ARBA00022723"/>
    </source>
</evidence>
<evidence type="ECO:0000256" key="2">
    <source>
        <dbReference type="ARBA" id="ARBA00022771"/>
    </source>
</evidence>
<evidence type="ECO:0000313" key="6">
    <source>
        <dbReference type="EMBL" id="KAK9754847.1"/>
    </source>
</evidence>
<dbReference type="GO" id="GO:0008270">
    <property type="term" value="F:zinc ion binding"/>
    <property type="evidence" value="ECO:0007669"/>
    <property type="project" value="UniProtKB-KW"/>
</dbReference>
<feature type="compositionally biased region" description="Polar residues" evidence="4">
    <location>
        <begin position="220"/>
        <end position="254"/>
    </location>
</feature>
<dbReference type="InterPro" id="IPR036443">
    <property type="entry name" value="Znf_RanBP2_sf"/>
</dbReference>
<proteinExistence type="predicted"/>
<sequence>MMNELQLPGHSGMDRKPMYSYYVRLESESSMASEEDTESINSIQGQETEYVQDSEDTDCPSETDTYFEYEVASLSEAEDVDKSGHSTSDSDDIYEAEEAIAAVLGDTSLEAWAPDNEDTSTSENEEYEKTDFWTCAQCKSKNNNPQFRLCEKCFQVRKTSYPPRPKRSKKRKTQSNTNAVNVDNLKSCLSGLSQDSGLGSSQEFPALDFQEIKVPEQHLGRSNSSTCSGVTAESTSSGTTSRTNDSGCGTNSATSRKRKHSEDSADTVVRPKKIIIEGPLSTKNESVGNNNKDDNEIKTELREQCMMCFTKKKDGIFLHGSSAHSCCCYKCAAHSCCCYKCALKTWKTLKRCPVCNRRVSNVVKLFTIQTNLFIYIKLTILLILTFLLQLHRNKIRWPVQLQLLKIYQELLATLKVSSKDSNLEA</sequence>
<dbReference type="AlphaFoldDB" id="A0AAW1NAQ4"/>
<keyword evidence="3" id="KW-0862">Zinc</keyword>
<dbReference type="InterPro" id="IPR013083">
    <property type="entry name" value="Znf_RING/FYVE/PHD"/>
</dbReference>
<dbReference type="PANTHER" id="PTHR46858:SF5">
    <property type="entry name" value="E3 UBIQUITIN-PROTEIN LIGASE APD1-RELATED"/>
    <property type="match status" value="1"/>
</dbReference>
<evidence type="ECO:0000256" key="3">
    <source>
        <dbReference type="ARBA" id="ARBA00022833"/>
    </source>
</evidence>
<evidence type="ECO:0008006" key="8">
    <source>
        <dbReference type="Google" id="ProtNLM"/>
    </source>
</evidence>
<keyword evidence="5" id="KW-0812">Transmembrane</keyword>
<feature type="region of interest" description="Disordered" evidence="4">
    <location>
        <begin position="218"/>
        <end position="267"/>
    </location>
</feature>
<dbReference type="GO" id="GO:0016567">
    <property type="term" value="P:protein ubiquitination"/>
    <property type="evidence" value="ECO:0007669"/>
    <property type="project" value="TreeGrafter"/>
</dbReference>
<dbReference type="GO" id="GO:0010468">
    <property type="term" value="P:regulation of gene expression"/>
    <property type="evidence" value="ECO:0007669"/>
    <property type="project" value="TreeGrafter"/>
</dbReference>
<keyword evidence="7" id="KW-1185">Reference proteome</keyword>
<keyword evidence="2" id="KW-0863">Zinc-finger</keyword>
<dbReference type="SUPFAM" id="SSF90209">
    <property type="entry name" value="Ran binding protein zinc finger-like"/>
    <property type="match status" value="1"/>
</dbReference>
<dbReference type="Proteomes" id="UP001458880">
    <property type="component" value="Unassembled WGS sequence"/>
</dbReference>
<feature type="region of interest" description="Disordered" evidence="4">
    <location>
        <begin position="27"/>
        <end position="62"/>
    </location>
</feature>
<dbReference type="Gene3D" id="2.30.30.380">
    <property type="entry name" value="Zn-finger domain of Sec23/24"/>
    <property type="match status" value="1"/>
</dbReference>
<dbReference type="EMBL" id="JASPKY010000004">
    <property type="protein sequence ID" value="KAK9754847.1"/>
    <property type="molecule type" value="Genomic_DNA"/>
</dbReference>
<accession>A0AAW1NAQ4</accession>
<keyword evidence="1" id="KW-0479">Metal-binding</keyword>
<gene>
    <name evidence="6" type="ORF">QE152_g863</name>
</gene>
<comment type="caution">
    <text evidence="6">The sequence shown here is derived from an EMBL/GenBank/DDBJ whole genome shotgun (WGS) entry which is preliminary data.</text>
</comment>
<dbReference type="PANTHER" id="PTHR46858">
    <property type="entry name" value="OS05G0521000 PROTEIN"/>
    <property type="match status" value="1"/>
</dbReference>
<evidence type="ECO:0000256" key="5">
    <source>
        <dbReference type="SAM" id="Phobius"/>
    </source>
</evidence>
<name>A0AAW1NAQ4_POPJA</name>
<dbReference type="GO" id="GO:0043066">
    <property type="term" value="P:negative regulation of apoptotic process"/>
    <property type="evidence" value="ECO:0007669"/>
    <property type="project" value="TreeGrafter"/>
</dbReference>
<reference evidence="6 7" key="1">
    <citation type="journal article" date="2024" name="BMC Genomics">
        <title>De novo assembly and annotation of Popillia japonica's genome with initial clues to its potential as an invasive pest.</title>
        <authorList>
            <person name="Cucini C."/>
            <person name="Boschi S."/>
            <person name="Funari R."/>
            <person name="Cardaioli E."/>
            <person name="Iannotti N."/>
            <person name="Marturano G."/>
            <person name="Paoli F."/>
            <person name="Bruttini M."/>
            <person name="Carapelli A."/>
            <person name="Frati F."/>
            <person name="Nardi F."/>
        </authorList>
    </citation>
    <scope>NUCLEOTIDE SEQUENCE [LARGE SCALE GENOMIC DNA]</scope>
    <source>
        <strain evidence="6">DMR45628</strain>
    </source>
</reference>